<comment type="caution">
    <text evidence="2">The sequence shown here is derived from an EMBL/GenBank/DDBJ whole genome shotgun (WGS) entry which is preliminary data.</text>
</comment>
<feature type="transmembrane region" description="Helical" evidence="1">
    <location>
        <begin position="12"/>
        <end position="31"/>
    </location>
</feature>
<keyword evidence="1" id="KW-1133">Transmembrane helix</keyword>
<feature type="transmembrane region" description="Helical" evidence="1">
    <location>
        <begin position="70"/>
        <end position="93"/>
    </location>
</feature>
<gene>
    <name evidence="2" type="ORF">IAA97_01010</name>
</gene>
<dbReference type="EMBL" id="JADIMT010000019">
    <property type="protein sequence ID" value="MBO8435546.1"/>
    <property type="molecule type" value="Genomic_DNA"/>
</dbReference>
<evidence type="ECO:0000313" key="2">
    <source>
        <dbReference type="EMBL" id="MBO8435546.1"/>
    </source>
</evidence>
<sequence length="128" mass="14309">MKKIAEYAKSGIAWGAVLFVAVNIIGCLLAGNGFTDYLHDDFIRYSVGTIIIAFCYIFPSILYTYNINTVLATAIHFAIGTSGFLLTALSLGFLMGRSIIWALLLSALAFFLIWILFYLDHKKKKSRR</sequence>
<name>A0A9D9H3Y8_9SPIO</name>
<organism evidence="2 3">
    <name type="scientific">Candidatus Ornithospirochaeta stercoripullorum</name>
    <dbReference type="NCBI Taxonomy" id="2840899"/>
    <lineage>
        <taxon>Bacteria</taxon>
        <taxon>Pseudomonadati</taxon>
        <taxon>Spirochaetota</taxon>
        <taxon>Spirochaetia</taxon>
        <taxon>Spirochaetales</taxon>
        <taxon>Spirochaetaceae</taxon>
        <taxon>Spirochaetaceae incertae sedis</taxon>
        <taxon>Candidatus Ornithospirochaeta</taxon>
    </lineage>
</organism>
<protein>
    <submittedName>
        <fullName evidence="2">DUF3021 family protein</fullName>
    </submittedName>
</protein>
<evidence type="ECO:0000313" key="3">
    <source>
        <dbReference type="Proteomes" id="UP000823615"/>
    </source>
</evidence>
<proteinExistence type="predicted"/>
<dbReference type="InterPro" id="IPR021560">
    <property type="entry name" value="DUF3021"/>
</dbReference>
<reference evidence="2" key="2">
    <citation type="journal article" date="2021" name="PeerJ">
        <title>Extensive microbial diversity within the chicken gut microbiome revealed by metagenomics and culture.</title>
        <authorList>
            <person name="Gilroy R."/>
            <person name="Ravi A."/>
            <person name="Getino M."/>
            <person name="Pursley I."/>
            <person name="Horton D.L."/>
            <person name="Alikhan N.F."/>
            <person name="Baker D."/>
            <person name="Gharbi K."/>
            <person name="Hall N."/>
            <person name="Watson M."/>
            <person name="Adriaenssens E.M."/>
            <person name="Foster-Nyarko E."/>
            <person name="Jarju S."/>
            <person name="Secka A."/>
            <person name="Antonio M."/>
            <person name="Oren A."/>
            <person name="Chaudhuri R.R."/>
            <person name="La Ragione R."/>
            <person name="Hildebrand F."/>
            <person name="Pallen M.J."/>
        </authorList>
    </citation>
    <scope>NUCLEOTIDE SEQUENCE</scope>
    <source>
        <strain evidence="2">7293</strain>
    </source>
</reference>
<keyword evidence="1" id="KW-0472">Membrane</keyword>
<reference evidence="2" key="1">
    <citation type="submission" date="2020-10" db="EMBL/GenBank/DDBJ databases">
        <authorList>
            <person name="Gilroy R."/>
        </authorList>
    </citation>
    <scope>NUCLEOTIDE SEQUENCE</scope>
    <source>
        <strain evidence="2">7293</strain>
    </source>
</reference>
<keyword evidence="1" id="KW-0812">Transmembrane</keyword>
<dbReference type="Proteomes" id="UP000823615">
    <property type="component" value="Unassembled WGS sequence"/>
</dbReference>
<dbReference type="AlphaFoldDB" id="A0A9D9H3Y8"/>
<evidence type="ECO:0000256" key="1">
    <source>
        <dbReference type="SAM" id="Phobius"/>
    </source>
</evidence>
<dbReference type="Pfam" id="PF11457">
    <property type="entry name" value="DUF3021"/>
    <property type="match status" value="1"/>
</dbReference>
<feature type="transmembrane region" description="Helical" evidence="1">
    <location>
        <begin position="99"/>
        <end position="119"/>
    </location>
</feature>
<accession>A0A9D9H3Y8</accession>
<feature type="transmembrane region" description="Helical" evidence="1">
    <location>
        <begin position="43"/>
        <end position="63"/>
    </location>
</feature>